<keyword evidence="1" id="KW-0479">Metal-binding</keyword>
<dbReference type="Proteomes" id="UP001498476">
    <property type="component" value="Unassembled WGS sequence"/>
</dbReference>
<keyword evidence="2" id="KW-0862">Zinc</keyword>
<evidence type="ECO:0000256" key="1">
    <source>
        <dbReference type="ARBA" id="ARBA00022723"/>
    </source>
</evidence>
<dbReference type="Gene3D" id="3.30.980.10">
    <property type="entry name" value="Threonyl-trna Synthetase, Chain A, domain 2"/>
    <property type="match status" value="1"/>
</dbReference>
<dbReference type="SUPFAM" id="SSF55186">
    <property type="entry name" value="ThrRS/AlaRS common domain"/>
    <property type="match status" value="1"/>
</dbReference>
<accession>A0ABR1GZ17</accession>
<sequence>MVVRGRIVGALTCQQDSCLYILQTDVVSCLRSSPSTAPQNAVNAASLTKNNSPSSLDTWLFELADSVLFSKGGGQPADHGTVLPLSSPSADAVPIKHVQRQVLRCLLHSPRPLSPGERARQEADYRRRWDHMQQHTGQHLLSAIMDTYDNLKTLGRGMGAMAV</sequence>
<evidence type="ECO:0000256" key="2">
    <source>
        <dbReference type="ARBA" id="ARBA00022833"/>
    </source>
</evidence>
<name>A0ABR1GZ17_9HYPO</name>
<dbReference type="InterPro" id="IPR051335">
    <property type="entry name" value="Alanyl-tRNA_Editing_Enzymes"/>
</dbReference>
<dbReference type="EMBL" id="JAZAVJ010000111">
    <property type="protein sequence ID" value="KAK7414088.1"/>
    <property type="molecule type" value="Genomic_DNA"/>
</dbReference>
<dbReference type="Gene3D" id="2.40.30.130">
    <property type="match status" value="1"/>
</dbReference>
<dbReference type="PANTHER" id="PTHR43462">
    <property type="entry name" value="ALANYL-TRNA EDITING PROTEIN"/>
    <property type="match status" value="1"/>
</dbReference>
<gene>
    <name evidence="3" type="ORF">QQX98_007031</name>
</gene>
<keyword evidence="4" id="KW-1185">Reference proteome</keyword>
<comment type="caution">
    <text evidence="3">The sequence shown here is derived from an EMBL/GenBank/DDBJ whole genome shotgun (WGS) entry which is preliminary data.</text>
</comment>
<protein>
    <submittedName>
        <fullName evidence="3">Uncharacterized protein</fullName>
    </submittedName>
</protein>
<evidence type="ECO:0000313" key="3">
    <source>
        <dbReference type="EMBL" id="KAK7414088.1"/>
    </source>
</evidence>
<reference evidence="3 4" key="1">
    <citation type="journal article" date="2025" name="Microbiol. Resour. Announc.">
        <title>Draft genome sequences for Neonectria magnoliae and Neonectria punicea, canker pathogens of Liriodendron tulipifera and Acer saccharum in West Virginia.</title>
        <authorList>
            <person name="Petronek H.M."/>
            <person name="Kasson M.T."/>
            <person name="Metheny A.M."/>
            <person name="Stauder C.M."/>
            <person name="Lovett B."/>
            <person name="Lynch S.C."/>
            <person name="Garnas J.R."/>
            <person name="Kasson L.R."/>
            <person name="Stajich J.E."/>
        </authorList>
    </citation>
    <scope>NUCLEOTIDE SEQUENCE [LARGE SCALE GENOMIC DNA]</scope>
    <source>
        <strain evidence="3 4">NRRL 64653</strain>
    </source>
</reference>
<dbReference type="InterPro" id="IPR018163">
    <property type="entry name" value="Thr/Ala-tRNA-synth_IIc_edit"/>
</dbReference>
<evidence type="ECO:0000313" key="4">
    <source>
        <dbReference type="Proteomes" id="UP001498476"/>
    </source>
</evidence>
<proteinExistence type="predicted"/>
<dbReference type="PANTHER" id="PTHR43462:SF1">
    <property type="entry name" value="ALANYL-TRNA EDITING PROTEIN AARSD1"/>
    <property type="match status" value="1"/>
</dbReference>
<organism evidence="3 4">
    <name type="scientific">Neonectria punicea</name>
    <dbReference type="NCBI Taxonomy" id="979145"/>
    <lineage>
        <taxon>Eukaryota</taxon>
        <taxon>Fungi</taxon>
        <taxon>Dikarya</taxon>
        <taxon>Ascomycota</taxon>
        <taxon>Pezizomycotina</taxon>
        <taxon>Sordariomycetes</taxon>
        <taxon>Hypocreomycetidae</taxon>
        <taxon>Hypocreales</taxon>
        <taxon>Nectriaceae</taxon>
        <taxon>Neonectria</taxon>
    </lineage>
</organism>